<dbReference type="ExpressionAtlas" id="A0A1D5RHG7">
    <property type="expression patterns" value="baseline and differential"/>
</dbReference>
<evidence type="ECO:0000313" key="7">
    <source>
        <dbReference type="Proteomes" id="UP000006718"/>
    </source>
</evidence>
<dbReference type="Gene3D" id="3.30.810.10">
    <property type="entry name" value="2-Layer Sandwich"/>
    <property type="match status" value="1"/>
</dbReference>
<dbReference type="Proteomes" id="UP000006718">
    <property type="component" value="Chromosome 19"/>
</dbReference>
<dbReference type="GO" id="GO:0005737">
    <property type="term" value="C:cytoplasm"/>
    <property type="evidence" value="ECO:0007669"/>
    <property type="project" value="UniProtKB-SubCell"/>
</dbReference>
<comment type="subcellular location">
    <subcellularLocation>
        <location evidence="1">Cytoplasm</location>
    </subcellularLocation>
</comment>
<feature type="region of interest" description="Disordered" evidence="4">
    <location>
        <begin position="481"/>
        <end position="527"/>
    </location>
</feature>
<organism evidence="6 7">
    <name type="scientific">Macaca mulatta</name>
    <name type="common">Rhesus macaque</name>
    <dbReference type="NCBI Taxonomy" id="9544"/>
    <lineage>
        <taxon>Eukaryota</taxon>
        <taxon>Metazoa</taxon>
        <taxon>Chordata</taxon>
        <taxon>Craniata</taxon>
        <taxon>Vertebrata</taxon>
        <taxon>Euteleostomi</taxon>
        <taxon>Mammalia</taxon>
        <taxon>Eutheria</taxon>
        <taxon>Euarchontoglires</taxon>
        <taxon>Primates</taxon>
        <taxon>Haplorrhini</taxon>
        <taxon>Catarrhini</taxon>
        <taxon>Cercopithecidae</taxon>
        <taxon>Cercopithecinae</taxon>
        <taxon>Macaca</taxon>
    </lineage>
</organism>
<accession>A0A1D5RHG7</accession>
<keyword evidence="2" id="KW-0963">Cytoplasm</keyword>
<dbReference type="Gene3D" id="3.30.800.10">
    <property type="entry name" value="Phosphatidylinositol Phosphate Kinase II Beta"/>
    <property type="match status" value="1"/>
</dbReference>
<keyword evidence="3" id="KW-0067">ATP-binding</keyword>
<dbReference type="VEuPathDB" id="HostDB:ENSMMUG00000008137"/>
<reference evidence="7" key="1">
    <citation type="journal article" date="2007" name="Science">
        <title>Evolutionary and biomedical insights from the rhesus macaque genome.</title>
        <authorList>
            <person name="Gibbs R.A."/>
            <person name="Rogers J."/>
            <person name="Katze M.G."/>
            <person name="Bumgarner R."/>
            <person name="Weinstock G.M."/>
            <person name="Mardis E.R."/>
            <person name="Remington K.A."/>
            <person name="Strausberg R.L."/>
            <person name="Venter J.C."/>
            <person name="Wilson R.K."/>
            <person name="Batzer M.A."/>
            <person name="Bustamante C.D."/>
            <person name="Eichler E.E."/>
            <person name="Hahn M.W."/>
            <person name="Hardison R.C."/>
            <person name="Makova K.D."/>
            <person name="Miller W."/>
            <person name="Milosavljevic A."/>
            <person name="Palermo R.E."/>
            <person name="Siepel A."/>
            <person name="Sikela J.M."/>
            <person name="Attaway T."/>
            <person name="Bell S."/>
            <person name="Bernard K.E."/>
            <person name="Buhay C.J."/>
            <person name="Chandrabose M.N."/>
            <person name="Dao M."/>
            <person name="Davis C."/>
            <person name="Delehaunty K.D."/>
            <person name="Ding Y."/>
            <person name="Dinh H.H."/>
            <person name="Dugan-Rocha S."/>
            <person name="Fulton L.A."/>
            <person name="Gabisi R.A."/>
            <person name="Garner T.T."/>
            <person name="Godfrey J."/>
            <person name="Hawes A.C."/>
            <person name="Hernandez J."/>
            <person name="Hines S."/>
            <person name="Holder M."/>
            <person name="Hume J."/>
            <person name="Jhangiani S.N."/>
            <person name="Joshi V."/>
            <person name="Khan Z.M."/>
            <person name="Kirkness E.F."/>
            <person name="Cree A."/>
            <person name="Fowler R.G."/>
            <person name="Lee S."/>
            <person name="Lewis L.R."/>
            <person name="Li Z."/>
            <person name="Liu Y.-S."/>
            <person name="Moore S.M."/>
            <person name="Muzny D."/>
            <person name="Nazareth L.V."/>
            <person name="Ngo D.N."/>
            <person name="Okwuonu G.O."/>
            <person name="Pai G."/>
            <person name="Parker D."/>
            <person name="Paul H.A."/>
            <person name="Pfannkoch C."/>
            <person name="Pohl C.S."/>
            <person name="Rogers Y.-H.C."/>
            <person name="Ruiz S.J."/>
            <person name="Sabo A."/>
            <person name="Santibanez J."/>
            <person name="Schneider B.W."/>
            <person name="Smith S.M."/>
            <person name="Sodergren E."/>
            <person name="Svatek A.F."/>
            <person name="Utterback T.R."/>
            <person name="Vattathil S."/>
            <person name="Warren W."/>
            <person name="White C.S."/>
            <person name="Chinwalla A.T."/>
            <person name="Feng Y."/>
            <person name="Halpern A.L."/>
            <person name="Hillier L.W."/>
            <person name="Huang X."/>
            <person name="Minx P."/>
            <person name="Nelson J.O."/>
            <person name="Pepin K.H."/>
            <person name="Qin X."/>
            <person name="Sutton G.G."/>
            <person name="Venter E."/>
            <person name="Walenz B.P."/>
            <person name="Wallis J.W."/>
            <person name="Worley K.C."/>
            <person name="Yang S.-P."/>
            <person name="Jones S.M."/>
            <person name="Marra M.A."/>
            <person name="Rocchi M."/>
            <person name="Schein J.E."/>
            <person name="Baertsch R."/>
            <person name="Clarke L."/>
            <person name="Csuros M."/>
            <person name="Glasscock J."/>
            <person name="Harris R.A."/>
            <person name="Havlak P."/>
            <person name="Jackson A.R."/>
            <person name="Jiang H."/>
            <person name="Liu Y."/>
            <person name="Messina D.N."/>
            <person name="Shen Y."/>
            <person name="Song H.X.-Z."/>
            <person name="Wylie T."/>
            <person name="Zhang L."/>
            <person name="Birney E."/>
            <person name="Han K."/>
            <person name="Konkel M.K."/>
            <person name="Lee J."/>
            <person name="Smit A.F.A."/>
            <person name="Ullmer B."/>
            <person name="Wang H."/>
            <person name="Xing J."/>
            <person name="Burhans R."/>
            <person name="Cheng Z."/>
            <person name="Karro J.E."/>
            <person name="Ma J."/>
            <person name="Raney B."/>
            <person name="She X."/>
            <person name="Cox M.J."/>
            <person name="Demuth J.P."/>
            <person name="Dumas L.J."/>
            <person name="Han S.-G."/>
            <person name="Hopkins J."/>
            <person name="Karimpour-Fard A."/>
            <person name="Kim Y.H."/>
            <person name="Pollack J.R."/>
            <person name="Vinar T."/>
            <person name="Addo-Quaye C."/>
            <person name="Degenhardt J."/>
            <person name="Denby A."/>
            <person name="Hubisz M.J."/>
            <person name="Indap A."/>
            <person name="Kosiol C."/>
            <person name="Lahn B.T."/>
            <person name="Lawson H.A."/>
            <person name="Marklein A."/>
            <person name="Nielsen R."/>
            <person name="Vallender E.J."/>
            <person name="Clark A.G."/>
            <person name="Ferguson B."/>
            <person name="Hernandez R.D."/>
            <person name="Hirani K."/>
            <person name="Kehrer-Sawatzki H."/>
            <person name="Kolb J."/>
            <person name="Patil S."/>
            <person name="Pu L.-L."/>
            <person name="Ren Y."/>
            <person name="Smith D.G."/>
            <person name="Wheeler D.A."/>
            <person name="Schenck I."/>
            <person name="Ball E.V."/>
            <person name="Chen R."/>
            <person name="Cooper D.N."/>
            <person name="Giardine B."/>
            <person name="Hsu F."/>
            <person name="Kent W.J."/>
            <person name="Lesk A."/>
            <person name="Nelson D.L."/>
            <person name="O'brien W.E."/>
            <person name="Pruefer K."/>
            <person name="Stenson P.D."/>
            <person name="Wallace J.C."/>
            <person name="Ke H."/>
            <person name="Liu X.-M."/>
            <person name="Wang P."/>
            <person name="Xiang A.P."/>
            <person name="Yang F."/>
            <person name="Barber G.P."/>
            <person name="Haussler D."/>
            <person name="Karolchik D."/>
            <person name="Kern A.D."/>
            <person name="Kuhn R.M."/>
            <person name="Smith K.E."/>
            <person name="Zwieg A.S."/>
        </authorList>
    </citation>
    <scope>NUCLEOTIDE SEQUENCE [LARGE SCALE GENOMIC DNA]</scope>
    <source>
        <strain evidence="7">17573</strain>
    </source>
</reference>
<dbReference type="CDD" id="cd17308">
    <property type="entry name" value="PIPKc_PIP5K1C"/>
    <property type="match status" value="1"/>
</dbReference>
<feature type="domain" description="PIPK" evidence="5">
    <location>
        <begin position="30"/>
        <end position="398"/>
    </location>
</feature>
<dbReference type="GO" id="GO:0052742">
    <property type="term" value="F:phosphatidylinositol kinase activity"/>
    <property type="evidence" value="ECO:0007669"/>
    <property type="project" value="InterPro"/>
</dbReference>
<dbReference type="FunFam" id="3.30.800.10:FF:000001">
    <property type="entry name" value="phosphatidylinositol 4-phosphate 5-kinase type-1 gamma"/>
    <property type="match status" value="1"/>
</dbReference>
<dbReference type="InterPro" id="IPR027484">
    <property type="entry name" value="PInositol-4-P-5-kinase_N"/>
</dbReference>
<feature type="region of interest" description="Disordered" evidence="4">
    <location>
        <begin position="1"/>
        <end position="26"/>
    </location>
</feature>
<evidence type="ECO:0000313" key="6">
    <source>
        <dbReference type="Ensembl" id="ENSMMUP00000059761.2"/>
    </source>
</evidence>
<dbReference type="Pfam" id="PF01504">
    <property type="entry name" value="PIP5K"/>
    <property type="match status" value="1"/>
</dbReference>
<dbReference type="GO" id="GO:0046488">
    <property type="term" value="P:phosphatidylinositol metabolic process"/>
    <property type="evidence" value="ECO:0007669"/>
    <property type="project" value="UniProtKB-UniRule"/>
</dbReference>
<evidence type="ECO:0000259" key="5">
    <source>
        <dbReference type="PROSITE" id="PS51455"/>
    </source>
</evidence>
<dbReference type="SMR" id="A0A1D5RHG7"/>
<evidence type="ECO:0000313" key="8">
    <source>
        <dbReference type="VGNC" id="VGNC:76002"/>
    </source>
</evidence>
<dbReference type="Ensembl" id="ENSMMUT00000072511.2">
    <property type="protein sequence ID" value="ENSMMUP00000059761.2"/>
    <property type="gene ID" value="ENSMMUG00000008137.4"/>
</dbReference>
<dbReference type="PANTHER" id="PTHR23086">
    <property type="entry name" value="PHOSPHATIDYLINOSITOL-4-PHOSPHATE 5-KINASE"/>
    <property type="match status" value="1"/>
</dbReference>
<dbReference type="InterPro" id="IPR027483">
    <property type="entry name" value="PInositol-4-P-4/5-kinase_C_sf"/>
</dbReference>
<keyword evidence="3" id="KW-0808">Transferase</keyword>
<protein>
    <submittedName>
        <fullName evidence="6">Phosphatidylinositol-4-phosphate 5-kinase type 1 gamma</fullName>
    </submittedName>
</protein>
<dbReference type="GeneTree" id="ENSGT00940000159258"/>
<reference evidence="6" key="4">
    <citation type="submission" date="2025-09" db="UniProtKB">
        <authorList>
            <consortium name="Ensembl"/>
        </authorList>
    </citation>
    <scope>IDENTIFICATION</scope>
    <source>
        <strain evidence="6">17573</strain>
    </source>
</reference>
<keyword evidence="7" id="KW-1185">Reference proteome</keyword>
<feature type="compositionally biased region" description="Low complexity" evidence="4">
    <location>
        <begin position="481"/>
        <end position="490"/>
    </location>
</feature>
<dbReference type="SUPFAM" id="SSF56104">
    <property type="entry name" value="SAICAR synthase-like"/>
    <property type="match status" value="1"/>
</dbReference>
<keyword evidence="3" id="KW-0418">Kinase</keyword>
<dbReference type="VGNC" id="VGNC:76002">
    <property type="gene designation" value="PIP5K1C"/>
</dbReference>
<reference evidence="6" key="3">
    <citation type="submission" date="2025-08" db="UniProtKB">
        <authorList>
            <consortium name="Ensembl"/>
        </authorList>
    </citation>
    <scope>IDENTIFICATION</scope>
    <source>
        <strain evidence="6">17573</strain>
    </source>
</reference>
<dbReference type="InterPro" id="IPR002498">
    <property type="entry name" value="PInositol-4-P-4/5-kinase_core"/>
</dbReference>
<dbReference type="PROSITE" id="PS51455">
    <property type="entry name" value="PIPK"/>
    <property type="match status" value="1"/>
</dbReference>
<evidence type="ECO:0000256" key="2">
    <source>
        <dbReference type="ARBA" id="ARBA00022490"/>
    </source>
</evidence>
<proteinExistence type="predicted"/>
<feature type="compositionally biased region" description="Low complexity" evidence="4">
    <location>
        <begin position="552"/>
        <end position="571"/>
    </location>
</feature>
<dbReference type="GO" id="GO:0005524">
    <property type="term" value="F:ATP binding"/>
    <property type="evidence" value="ECO:0007669"/>
    <property type="project" value="UniProtKB-UniRule"/>
</dbReference>
<dbReference type="SMART" id="SM00330">
    <property type="entry name" value="PIPKc"/>
    <property type="match status" value="1"/>
</dbReference>
<dbReference type="InterPro" id="IPR023610">
    <property type="entry name" value="PInositol-4/5-P-5/4-kinase"/>
</dbReference>
<evidence type="ECO:0000256" key="4">
    <source>
        <dbReference type="SAM" id="MobiDB-lite"/>
    </source>
</evidence>
<dbReference type="PANTHER" id="PTHR23086:SF26">
    <property type="entry name" value="PHOSPHATIDYLINOSITOL 4-PHOSPHATE 5-KINASE TYPE-1 GAMMA"/>
    <property type="match status" value="1"/>
</dbReference>
<keyword evidence="3" id="KW-0547">Nucleotide-binding</keyword>
<evidence type="ECO:0000256" key="3">
    <source>
        <dbReference type="PROSITE-ProRule" id="PRU00781"/>
    </source>
</evidence>
<dbReference type="Bgee" id="ENSMMUG00000008137">
    <property type="expression patterns" value="Expressed in dorsolateral prefrontal cortex and 20 other cell types or tissues"/>
</dbReference>
<dbReference type="AlphaFoldDB" id="A0A1D5RHG7"/>
<evidence type="ECO:0000256" key="1">
    <source>
        <dbReference type="ARBA" id="ARBA00004496"/>
    </source>
</evidence>
<sequence>MTAQPGPGHGKKLGHRGVDASGETTYKKTTSSTLKGAIQLGIGYTVGHLSSKPERDVLMQDFYVVESIFFPSEGSNLTPAHHFQDFRFKTYAPVAFRYFRELFGIRPDDYLYSLCNEPLIELSNPGASGSLFYVTSDDEFIIKTVMHKEAEFLQKLLPGYYMNLNQNPRTLLPKFYGLYCVQSGGKNIRVVVMNNILPRVVKMHLKFDLKGSTYKRRASKKEKEKSFPTYKDLDFMQDMPEGLLLDADTFSALVKTLQRDCLVLESFKIMDYSLLLGVHNIDQHERERQAQGARGTSDEKRPVGQKALYSTAMESIQGGAARGEPIESDDTMGGIPAVNGRGERLLLHIGIIDILQSYRFIKKLEHTWKALVHDGDTVSVHRPSFYAERFFKFMSNTVFRKNSSLKSSPSKKGRGGALLAVKPLGPTAAFSASQIPSEREEAQYDLRGARSYPTLEDEGRPDLLPCTPPSFEEATTASIATTLSSTSLSIPERSPSETSEQPRYRRRTQSSGQDGRPQEEPPAEEDLQQITVQVEPACSVEIVVPKEEDAGVEASMAGATAAVEAETASQASDEEGAPASQASDEEDTPATDIYFFTDGRYWIYSPHHRRLRAMTLSASGT</sequence>
<reference evidence="6" key="2">
    <citation type="submission" date="2019-01" db="EMBL/GenBank/DDBJ databases">
        <authorList>
            <person name="Graves T."/>
            <person name="Eichler E.E."/>
            <person name="Wilson R.K."/>
        </authorList>
    </citation>
    <scope>NUCLEOTIDE SEQUENCE [LARGE SCALE GENOMIC DNA]</scope>
    <source>
        <strain evidence="6">17573</strain>
    </source>
</reference>
<feature type="region of interest" description="Disordered" evidence="4">
    <location>
        <begin position="549"/>
        <end position="590"/>
    </location>
</feature>
<gene>
    <name evidence="6 8" type="primary">PIP5K1C</name>
</gene>
<dbReference type="GO" id="GO:0051896">
    <property type="term" value="P:regulation of phosphatidylinositol 3-kinase/protein kinase B signal transduction"/>
    <property type="evidence" value="ECO:0007669"/>
    <property type="project" value="UniProtKB-ARBA"/>
</dbReference>
<name>A0A1D5RHG7_MACMU</name>